<dbReference type="WBParaSite" id="SRDH1_93840.1">
    <property type="protein sequence ID" value="SRDH1_93840.1"/>
    <property type="gene ID" value="SRDH1_93840"/>
</dbReference>
<reference evidence="2" key="2">
    <citation type="submission" date="2023-11" db="UniProtKB">
        <authorList>
            <consortium name="WormBaseParasite"/>
        </authorList>
    </citation>
    <scope>IDENTIFICATION</scope>
</reference>
<evidence type="ECO:0000313" key="2">
    <source>
        <dbReference type="WBParaSite" id="SRDH1_93840.1"/>
    </source>
</evidence>
<dbReference type="AlphaFoldDB" id="A0A183QS85"/>
<name>A0A183QS85_9TREM</name>
<proteinExistence type="predicted"/>
<evidence type="ECO:0000313" key="1">
    <source>
        <dbReference type="Proteomes" id="UP000050792"/>
    </source>
</evidence>
<accession>A0A183QS85</accession>
<protein>
    <submittedName>
        <fullName evidence="2">Transmembrane protein</fullName>
    </submittedName>
</protein>
<organism evidence="1 2">
    <name type="scientific">Schistosoma rodhaini</name>
    <dbReference type="NCBI Taxonomy" id="6188"/>
    <lineage>
        <taxon>Eukaryota</taxon>
        <taxon>Metazoa</taxon>
        <taxon>Spiralia</taxon>
        <taxon>Lophotrochozoa</taxon>
        <taxon>Platyhelminthes</taxon>
        <taxon>Trematoda</taxon>
        <taxon>Digenea</taxon>
        <taxon>Strigeidida</taxon>
        <taxon>Schistosomatoidea</taxon>
        <taxon>Schistosomatidae</taxon>
        <taxon>Schistosoma</taxon>
    </lineage>
</organism>
<keyword evidence="1" id="KW-1185">Reference proteome</keyword>
<sequence length="114" mass="12875">MLDDLIIDQHQIQLNTVDVIPSSLSSSSSSSSSSLSPSSTSSYTISSAEIWALVLTFLYYISMICLGIFCWLNAKRKYKNRQKSNDITSWSRFHISPNQLHIKYTDNDDDSMAN</sequence>
<dbReference type="Proteomes" id="UP000050792">
    <property type="component" value="Unassembled WGS sequence"/>
</dbReference>
<reference evidence="1" key="1">
    <citation type="submission" date="2022-06" db="EMBL/GenBank/DDBJ databases">
        <authorList>
            <person name="Berger JAMES D."/>
            <person name="Berger JAMES D."/>
        </authorList>
    </citation>
    <scope>NUCLEOTIDE SEQUENCE [LARGE SCALE GENOMIC DNA]</scope>
</reference>